<protein>
    <recommendedName>
        <fullName evidence="1">DUF302 domain-containing protein</fullName>
    </recommendedName>
</protein>
<reference evidence="2 3" key="1">
    <citation type="journal article" date="2014" name="Genome Announc.">
        <title>Draft Genome Sequence of Cytophaga fermentans JCM 21142T, a Facultative Anaerobe Isolated from Marine Mud.</title>
        <authorList>
            <person name="Starns D."/>
            <person name="Oshima K."/>
            <person name="Suda W."/>
            <person name="Iino T."/>
            <person name="Yuki M."/>
            <person name="Inoue J."/>
            <person name="Kitamura K."/>
            <person name="Iida T."/>
            <person name="Darby A."/>
            <person name="Hattori M."/>
            <person name="Ohkuma M."/>
        </authorList>
    </citation>
    <scope>NUCLEOTIDE SEQUENCE [LARGE SCALE GENOMIC DNA]</scope>
    <source>
        <strain evidence="2 3">JCM 21142</strain>
    </source>
</reference>
<dbReference type="InterPro" id="IPR005180">
    <property type="entry name" value="DUF302"/>
</dbReference>
<dbReference type="PANTHER" id="PTHR38342:SF1">
    <property type="entry name" value="SLR5037 PROTEIN"/>
    <property type="match status" value="1"/>
</dbReference>
<dbReference type="CDD" id="cd14797">
    <property type="entry name" value="DUF302"/>
    <property type="match status" value="1"/>
</dbReference>
<proteinExistence type="predicted"/>
<dbReference type="AlphaFoldDB" id="W7Y1D3"/>
<dbReference type="OrthoDB" id="9791067at2"/>
<dbReference type="EMBL" id="BAMD01000003">
    <property type="protein sequence ID" value="GAF01772.1"/>
    <property type="molecule type" value="Genomic_DNA"/>
</dbReference>
<dbReference type="PANTHER" id="PTHR38342">
    <property type="entry name" value="SLR5037 PROTEIN"/>
    <property type="match status" value="1"/>
</dbReference>
<dbReference type="InterPro" id="IPR035923">
    <property type="entry name" value="TT1751-like_sf"/>
</dbReference>
<feature type="domain" description="DUF302" evidence="1">
    <location>
        <begin position="57"/>
        <end position="118"/>
    </location>
</feature>
<name>W7Y1D3_9BACT</name>
<dbReference type="SUPFAM" id="SSF103247">
    <property type="entry name" value="TT1751-like"/>
    <property type="match status" value="1"/>
</dbReference>
<dbReference type="Proteomes" id="UP000019402">
    <property type="component" value="Unassembled WGS sequence"/>
</dbReference>
<dbReference type="RefSeq" id="WP_052343286.1">
    <property type="nucleotide sequence ID" value="NZ_BAMD01000003.1"/>
</dbReference>
<dbReference type="eggNOG" id="COG3439">
    <property type="taxonomic scope" value="Bacteria"/>
</dbReference>
<evidence type="ECO:0000259" key="1">
    <source>
        <dbReference type="Pfam" id="PF03625"/>
    </source>
</evidence>
<keyword evidence="3" id="KW-1185">Reference proteome</keyword>
<dbReference type="Pfam" id="PF03625">
    <property type="entry name" value="DUF302"/>
    <property type="match status" value="1"/>
</dbReference>
<dbReference type="InterPro" id="IPR016796">
    <property type="entry name" value="UCP021774"/>
</dbReference>
<evidence type="ECO:0000313" key="3">
    <source>
        <dbReference type="Proteomes" id="UP000019402"/>
    </source>
</evidence>
<organism evidence="2 3">
    <name type="scientific">Saccharicrinis fermentans DSM 9555 = JCM 21142</name>
    <dbReference type="NCBI Taxonomy" id="869213"/>
    <lineage>
        <taxon>Bacteria</taxon>
        <taxon>Pseudomonadati</taxon>
        <taxon>Bacteroidota</taxon>
        <taxon>Bacteroidia</taxon>
        <taxon>Marinilabiliales</taxon>
        <taxon>Marinilabiliaceae</taxon>
        <taxon>Saccharicrinis</taxon>
    </lineage>
</organism>
<dbReference type="PIRSF" id="PIRSF021774">
    <property type="entry name" value="UCP021774"/>
    <property type="match status" value="1"/>
</dbReference>
<dbReference type="Gene3D" id="3.30.310.70">
    <property type="entry name" value="TT1751-like domain"/>
    <property type="match status" value="1"/>
</dbReference>
<gene>
    <name evidence="2" type="ORF">JCM21142_388</name>
</gene>
<comment type="caution">
    <text evidence="2">The sequence shown here is derived from an EMBL/GenBank/DDBJ whole genome shotgun (WGS) entry which is preliminary data.</text>
</comment>
<evidence type="ECO:0000313" key="2">
    <source>
        <dbReference type="EMBL" id="GAF01772.1"/>
    </source>
</evidence>
<dbReference type="STRING" id="869213.GCA_000517085_03614"/>
<sequence>MKIILGFIFYMMFALTINAQDSYYFNKMVELSFEEATTKAKASLKTQGFGIVAESNMDKMLKEKIGVDLMPYRVLGACNPKIAYRAIQVEDNIAIFLPCKVIIKYVAENKTEVVMVNPVVAMKAIDNTKAHKLLMEVSVLMKKALDDI</sequence>
<accession>W7Y1D3</accession>